<comment type="catalytic activity">
    <reaction evidence="7">
        <text>L-threonyl-[protein] + ATP = O-phospho-L-threonyl-[protein] + ADP + H(+)</text>
        <dbReference type="Rhea" id="RHEA:46608"/>
        <dbReference type="Rhea" id="RHEA-COMP:11060"/>
        <dbReference type="Rhea" id="RHEA-COMP:11605"/>
        <dbReference type="ChEBI" id="CHEBI:15378"/>
        <dbReference type="ChEBI" id="CHEBI:30013"/>
        <dbReference type="ChEBI" id="CHEBI:30616"/>
        <dbReference type="ChEBI" id="CHEBI:61977"/>
        <dbReference type="ChEBI" id="CHEBI:456216"/>
        <dbReference type="EC" id="2.7.11.1"/>
    </reaction>
</comment>
<dbReference type="PANTHER" id="PTHR24356:SF1">
    <property type="entry name" value="SERINE_THREONINE-PROTEIN KINASE GREATWALL"/>
    <property type="match status" value="1"/>
</dbReference>
<dbReference type="Gene3D" id="3.30.200.20">
    <property type="entry name" value="Phosphorylase Kinase, domain 1"/>
    <property type="match status" value="1"/>
</dbReference>
<keyword evidence="5 12" id="KW-0418">Kinase</keyword>
<sequence>MVGESIATRGAESATRGSCTCERPNPTSQEQQKFQQQQQHKHKHQHRRQQSHKVGRHSQADGIPSQLVGKAGDGGVAARLQRQHEQQTKQQQKQQLLAAFAHRSAPLADSATTREASTASPSSRSAAAAAITTAIATATAASEEAGYAGPERSLQLAPSFEFSCRDFDASSPYVPVALLGRGAVGRVFRCTERSSGDSVAVKVVYKRPLRSRSRLRRQVLIEKEALVALSAGGRSVHPSVVHLRRTYQTAESLYFVLHYAGAASLRDVLRRLSCAGLSLSVGAARLWAAEIAAALAAMRGRGVLHRDIRPENIVVSHEGHLTLVDFDSALCLANPQQQRWQQQKQQQQQQQKQQQHGEGANCHHGQKQHLQREQHSQQKEGAERLMFAPPEFLYPNTSSSSSSSSSSSNLSRTSRNRCESEPGRLRDDLESRSSGDNAVMYPYAGTAAYAPPELFVPLDVEGEAAAQQQFGCGFGTDCWSLGCVVHELLLGEPPFKGHSAPALARAVCGEQELSLPPQLPAAAADLIRGLLRPKEEERLGSKNLRELLEHPFFNGIDCMALHYHPLPIDVMQYAFAFQESGQGGRAAAAAAAAAGVGSATFGGDEADAVAAVSAAVLDAELTPSIGCPFSPLKSAAADSAHVCVCCDSSKTCVCCGGDPDAVPISPGPSLSSSTTQAVSGEAAFHGAPAACQWKRMSIGGCRDGTAVQEQQEHGLQEESDALSVSRSESTEEPRAACRRAVTDAVLGWGPPLRLRPVSSADYTEADGDGPFRAAEGASGGHGSGAGIEGSLRVGSVACSSMPSSEGLQLSGLPSTSFRDAQGIPRGNSTLSQDTPPHVAKCLLKGERMQYHGVLLRMREHRSFCERLFIRLFGKGHKRNCQLQPQRCLAVLTDTGRLLLMDPNGRTLRKTVVLATDGEIYTEGKDMLIYSSVKDNCYLLFASEENTVSVWARFLAVSVDVSLFLCSYMTDFVMRSLRFTIAAWTAAAALLWPNVFALRSVIVARRAYDVEGRPVGLCVRHVGSERTRIYMGPHHCRLCLVASSLRPQRQGLRTEDRLRLHRGMHSLGHEGGRRAGHPLSKARLSQLLRRPQGGHGETAATRSHIARSNRRDGSRNGYAPDEEALGWRLHPHLRRAKSSGALNLRDPPGVTEVIFMAHMT</sequence>
<reference evidence="12" key="2">
    <citation type="submission" date="2013-10" db="EMBL/GenBank/DDBJ databases">
        <authorList>
            <person name="Aslett M."/>
        </authorList>
    </citation>
    <scope>NUCLEOTIDE SEQUENCE</scope>
    <source>
        <strain evidence="12">Houghton</strain>
    </source>
</reference>
<dbReference type="EMBL" id="HG673228">
    <property type="protein sequence ID" value="CDI83112.1"/>
    <property type="molecule type" value="Genomic_DNA"/>
</dbReference>
<feature type="compositionally biased region" description="Low complexity" evidence="9">
    <location>
        <begin position="396"/>
        <end position="413"/>
    </location>
</feature>
<keyword evidence="3" id="KW-0808">Transferase</keyword>
<dbReference type="PROSITE" id="PS00109">
    <property type="entry name" value="PROTEIN_KINASE_TYR"/>
    <property type="match status" value="1"/>
</dbReference>
<feature type="compositionally biased region" description="Basic and acidic residues" evidence="9">
    <location>
        <begin position="416"/>
        <end position="433"/>
    </location>
</feature>
<evidence type="ECO:0000256" key="3">
    <source>
        <dbReference type="ARBA" id="ARBA00022679"/>
    </source>
</evidence>
<dbReference type="GeneID" id="25271393"/>
<keyword evidence="10" id="KW-0812">Transmembrane</keyword>
<dbReference type="SMART" id="SM00219">
    <property type="entry name" value="TyrKc"/>
    <property type="match status" value="1"/>
</dbReference>
<dbReference type="AlphaFoldDB" id="U6GU93"/>
<feature type="region of interest" description="Disordered" evidence="9">
    <location>
        <begin position="804"/>
        <end position="834"/>
    </location>
</feature>
<feature type="compositionally biased region" description="Low complexity" evidence="9">
    <location>
        <begin position="110"/>
        <end position="125"/>
    </location>
</feature>
<dbReference type="PROSITE" id="PS50011">
    <property type="entry name" value="PROTEIN_KINASE_DOM"/>
    <property type="match status" value="1"/>
</dbReference>
<feature type="compositionally biased region" description="Low complexity" evidence="9">
    <location>
        <begin position="341"/>
        <end position="354"/>
    </location>
</feature>
<name>U6GU93_EIMAC</name>
<dbReference type="SUPFAM" id="SSF56112">
    <property type="entry name" value="Protein kinase-like (PK-like)"/>
    <property type="match status" value="1"/>
</dbReference>
<keyword evidence="10" id="KW-1133">Transmembrane helix</keyword>
<feature type="region of interest" description="Disordered" evidence="9">
    <location>
        <begin position="704"/>
        <end position="736"/>
    </location>
</feature>
<evidence type="ECO:0000256" key="4">
    <source>
        <dbReference type="ARBA" id="ARBA00022741"/>
    </source>
</evidence>
<gene>
    <name evidence="12" type="ORF">EAH_00033230</name>
</gene>
<dbReference type="RefSeq" id="XP_013247714.1">
    <property type="nucleotide sequence ID" value="XM_013392260.1"/>
</dbReference>
<dbReference type="OrthoDB" id="347657at2759"/>
<evidence type="ECO:0000259" key="11">
    <source>
        <dbReference type="PROSITE" id="PS50011"/>
    </source>
</evidence>
<dbReference type="Proteomes" id="UP000018050">
    <property type="component" value="Unassembled WGS sequence"/>
</dbReference>
<dbReference type="InterPro" id="IPR020635">
    <property type="entry name" value="Tyr_kinase_cat_dom"/>
</dbReference>
<proteinExistence type="predicted"/>
<feature type="compositionally biased region" description="Gly residues" evidence="9">
    <location>
        <begin position="777"/>
        <end position="786"/>
    </location>
</feature>
<keyword evidence="6" id="KW-0067">ATP-binding</keyword>
<dbReference type="GO" id="GO:0004713">
    <property type="term" value="F:protein tyrosine kinase activity"/>
    <property type="evidence" value="ECO:0007669"/>
    <property type="project" value="InterPro"/>
</dbReference>
<dbReference type="VEuPathDB" id="ToxoDB:EAH_00033230"/>
<dbReference type="PANTHER" id="PTHR24356">
    <property type="entry name" value="SERINE/THREONINE-PROTEIN KINASE"/>
    <property type="match status" value="1"/>
</dbReference>
<evidence type="ECO:0000313" key="12">
    <source>
        <dbReference type="EMBL" id="CDI83112.1"/>
    </source>
</evidence>
<feature type="compositionally biased region" description="Low complexity" evidence="9">
    <location>
        <begin position="28"/>
        <end position="38"/>
    </location>
</feature>
<dbReference type="EC" id="2.7.11.1" evidence="1"/>
<evidence type="ECO:0000256" key="5">
    <source>
        <dbReference type="ARBA" id="ARBA00022777"/>
    </source>
</evidence>
<evidence type="ECO:0000256" key="7">
    <source>
        <dbReference type="ARBA" id="ARBA00047899"/>
    </source>
</evidence>
<keyword evidence="2" id="KW-0723">Serine/threonine-protein kinase</keyword>
<evidence type="ECO:0000256" key="1">
    <source>
        <dbReference type="ARBA" id="ARBA00012513"/>
    </source>
</evidence>
<feature type="domain" description="Protein kinase" evidence="11">
    <location>
        <begin position="173"/>
        <end position="553"/>
    </location>
</feature>
<dbReference type="OMA" id="CYLLFAS"/>
<evidence type="ECO:0000256" key="8">
    <source>
        <dbReference type="ARBA" id="ARBA00048679"/>
    </source>
</evidence>
<dbReference type="GO" id="GO:0004674">
    <property type="term" value="F:protein serine/threonine kinase activity"/>
    <property type="evidence" value="ECO:0007669"/>
    <property type="project" value="UniProtKB-KW"/>
</dbReference>
<dbReference type="Pfam" id="PF00069">
    <property type="entry name" value="Pkinase"/>
    <property type="match status" value="2"/>
</dbReference>
<feature type="compositionally biased region" description="Polar residues" evidence="9">
    <location>
        <begin position="804"/>
        <end position="818"/>
    </location>
</feature>
<feature type="transmembrane region" description="Helical" evidence="10">
    <location>
        <begin position="980"/>
        <end position="1001"/>
    </location>
</feature>
<keyword evidence="13" id="KW-1185">Reference proteome</keyword>
<comment type="catalytic activity">
    <reaction evidence="8">
        <text>L-seryl-[protein] + ATP = O-phospho-L-seryl-[protein] + ADP + H(+)</text>
        <dbReference type="Rhea" id="RHEA:17989"/>
        <dbReference type="Rhea" id="RHEA-COMP:9863"/>
        <dbReference type="Rhea" id="RHEA-COMP:11604"/>
        <dbReference type="ChEBI" id="CHEBI:15378"/>
        <dbReference type="ChEBI" id="CHEBI:29999"/>
        <dbReference type="ChEBI" id="CHEBI:30616"/>
        <dbReference type="ChEBI" id="CHEBI:83421"/>
        <dbReference type="ChEBI" id="CHEBI:456216"/>
        <dbReference type="EC" id="2.7.11.1"/>
    </reaction>
</comment>
<feature type="region of interest" description="Disordered" evidence="9">
    <location>
        <begin position="341"/>
        <end position="436"/>
    </location>
</feature>
<accession>U6GU93</accession>
<dbReference type="GO" id="GO:0005524">
    <property type="term" value="F:ATP binding"/>
    <property type="evidence" value="ECO:0007669"/>
    <property type="project" value="UniProtKB-KW"/>
</dbReference>
<reference evidence="12" key="1">
    <citation type="submission" date="2013-10" db="EMBL/GenBank/DDBJ databases">
        <title>Genomic analysis of the causative agents of coccidiosis in chickens.</title>
        <authorList>
            <person name="Reid A.J."/>
            <person name="Blake D."/>
            <person name="Billington K."/>
            <person name="Browne H."/>
            <person name="Dunn M."/>
            <person name="Hung S."/>
            <person name="Kawahara F."/>
            <person name="Miranda-Saavedra D."/>
            <person name="Mourier T."/>
            <person name="Nagra H."/>
            <person name="Otto T.D."/>
            <person name="Rawlings N."/>
            <person name="Sanchez A."/>
            <person name="Sanders M."/>
            <person name="Subramaniam C."/>
            <person name="Tay Y."/>
            <person name="Dear P."/>
            <person name="Doerig C."/>
            <person name="Gruber A."/>
            <person name="Parkinson J."/>
            <person name="Shirley M."/>
            <person name="Wan K.L."/>
            <person name="Berriman M."/>
            <person name="Tomley F."/>
            <person name="Pain A."/>
        </authorList>
    </citation>
    <scope>NUCLEOTIDE SEQUENCE</scope>
    <source>
        <strain evidence="12">Houghton</strain>
    </source>
</reference>
<evidence type="ECO:0000256" key="10">
    <source>
        <dbReference type="SAM" id="Phobius"/>
    </source>
</evidence>
<feature type="region of interest" description="Disordered" evidence="9">
    <location>
        <begin position="1"/>
        <end position="125"/>
    </location>
</feature>
<dbReference type="Gene3D" id="1.10.510.10">
    <property type="entry name" value="Transferase(Phosphotransferase) domain 1"/>
    <property type="match status" value="1"/>
</dbReference>
<feature type="compositionally biased region" description="Basic residues" evidence="9">
    <location>
        <begin position="39"/>
        <end position="56"/>
    </location>
</feature>
<keyword evidence="10" id="KW-0472">Membrane</keyword>
<dbReference type="InterPro" id="IPR050236">
    <property type="entry name" value="Ser_Thr_kinase_AGC"/>
</dbReference>
<evidence type="ECO:0000256" key="6">
    <source>
        <dbReference type="ARBA" id="ARBA00022840"/>
    </source>
</evidence>
<dbReference type="GO" id="GO:0035556">
    <property type="term" value="P:intracellular signal transduction"/>
    <property type="evidence" value="ECO:0007669"/>
    <property type="project" value="TreeGrafter"/>
</dbReference>
<dbReference type="InterPro" id="IPR008266">
    <property type="entry name" value="Tyr_kinase_AS"/>
</dbReference>
<protein>
    <recommendedName>
        <fullName evidence="1">non-specific serine/threonine protein kinase</fullName>
        <ecNumber evidence="1">2.7.11.1</ecNumber>
    </recommendedName>
</protein>
<organism evidence="12 13">
    <name type="scientific">Eimeria acervulina</name>
    <name type="common">Coccidian parasite</name>
    <dbReference type="NCBI Taxonomy" id="5801"/>
    <lineage>
        <taxon>Eukaryota</taxon>
        <taxon>Sar</taxon>
        <taxon>Alveolata</taxon>
        <taxon>Apicomplexa</taxon>
        <taxon>Conoidasida</taxon>
        <taxon>Coccidia</taxon>
        <taxon>Eucoccidiorida</taxon>
        <taxon>Eimeriorina</taxon>
        <taxon>Eimeriidae</taxon>
        <taxon>Eimeria</taxon>
    </lineage>
</organism>
<evidence type="ECO:0000313" key="13">
    <source>
        <dbReference type="Proteomes" id="UP000018050"/>
    </source>
</evidence>
<evidence type="ECO:0000256" key="9">
    <source>
        <dbReference type="SAM" id="MobiDB-lite"/>
    </source>
</evidence>
<evidence type="ECO:0000256" key="2">
    <source>
        <dbReference type="ARBA" id="ARBA00022527"/>
    </source>
</evidence>
<feature type="region of interest" description="Disordered" evidence="9">
    <location>
        <begin position="748"/>
        <end position="786"/>
    </location>
</feature>
<dbReference type="InterPro" id="IPR000719">
    <property type="entry name" value="Prot_kinase_dom"/>
</dbReference>
<keyword evidence="4" id="KW-0547">Nucleotide-binding</keyword>
<dbReference type="InterPro" id="IPR011009">
    <property type="entry name" value="Kinase-like_dom_sf"/>
</dbReference>
<feature type="compositionally biased region" description="Basic and acidic residues" evidence="9">
    <location>
        <begin position="370"/>
        <end position="383"/>
    </location>
</feature>
<feature type="region of interest" description="Disordered" evidence="9">
    <location>
        <begin position="1088"/>
        <end position="1118"/>
    </location>
</feature>